<keyword evidence="6 8" id="KW-0472">Membrane</keyword>
<dbReference type="RefSeq" id="XP_003012827.1">
    <property type="nucleotide sequence ID" value="XM_003012781.1"/>
</dbReference>
<dbReference type="InterPro" id="IPR025929">
    <property type="entry name" value="INSIG_fam"/>
</dbReference>
<dbReference type="GeneID" id="9522905"/>
<evidence type="ECO:0008006" key="11">
    <source>
        <dbReference type="Google" id="ProtNLM"/>
    </source>
</evidence>
<comment type="caution">
    <text evidence="9">The sequence shown here is derived from an EMBL/GenBank/DDBJ whole genome shotgun (WGS) entry which is preliminary data.</text>
</comment>
<evidence type="ECO:0000256" key="3">
    <source>
        <dbReference type="ARBA" id="ARBA00022692"/>
    </source>
</evidence>
<dbReference type="Proteomes" id="UP000008866">
    <property type="component" value="Unassembled WGS sequence"/>
</dbReference>
<comment type="similarity">
    <text evidence="2">Belongs to the INSIG family.</text>
</comment>
<name>D4AY09_ARTBC</name>
<evidence type="ECO:0000256" key="6">
    <source>
        <dbReference type="ARBA" id="ARBA00023136"/>
    </source>
</evidence>
<keyword evidence="10" id="KW-1185">Reference proteome</keyword>
<dbReference type="eggNOG" id="KOG4363">
    <property type="taxonomic scope" value="Eukaryota"/>
</dbReference>
<dbReference type="Pfam" id="PF07281">
    <property type="entry name" value="INSIG"/>
    <property type="match status" value="1"/>
</dbReference>
<proteinExistence type="inferred from homology"/>
<evidence type="ECO:0000256" key="2">
    <source>
        <dbReference type="ARBA" id="ARBA00007475"/>
    </source>
</evidence>
<organism evidence="9 10">
    <name type="scientific">Arthroderma benhamiae (strain ATCC MYA-4681 / CBS 112371)</name>
    <name type="common">Trichophyton mentagrophytes</name>
    <dbReference type="NCBI Taxonomy" id="663331"/>
    <lineage>
        <taxon>Eukaryota</taxon>
        <taxon>Fungi</taxon>
        <taxon>Dikarya</taxon>
        <taxon>Ascomycota</taxon>
        <taxon>Pezizomycotina</taxon>
        <taxon>Eurotiomycetes</taxon>
        <taxon>Eurotiomycetidae</taxon>
        <taxon>Onygenales</taxon>
        <taxon>Arthrodermataceae</taxon>
        <taxon>Trichophyton</taxon>
    </lineage>
</organism>
<accession>D4AY09</accession>
<feature type="transmembrane region" description="Helical" evidence="8">
    <location>
        <begin position="390"/>
        <end position="410"/>
    </location>
</feature>
<reference evidence="10" key="1">
    <citation type="journal article" date="2011" name="Genome Biol.">
        <title>Comparative and functional genomics provide insights into the pathogenicity of dermatophytic fungi.</title>
        <authorList>
            <person name="Burmester A."/>
            <person name="Shelest E."/>
            <person name="Gloeckner G."/>
            <person name="Heddergott C."/>
            <person name="Schindler S."/>
            <person name="Staib P."/>
            <person name="Heidel A."/>
            <person name="Felder M."/>
            <person name="Petzold A."/>
            <person name="Szafranski K."/>
            <person name="Feuermann M."/>
            <person name="Pedruzzi I."/>
            <person name="Priebe S."/>
            <person name="Groth M."/>
            <person name="Winkler R."/>
            <person name="Li W."/>
            <person name="Kniemeyer O."/>
            <person name="Schroeckh V."/>
            <person name="Hertweck C."/>
            <person name="Hube B."/>
            <person name="White T.C."/>
            <person name="Platzer M."/>
            <person name="Guthke R."/>
            <person name="Heitman J."/>
            <person name="Woestemeyer J."/>
            <person name="Zipfel P.F."/>
            <person name="Monod M."/>
            <person name="Brakhage A.A."/>
        </authorList>
    </citation>
    <scope>NUCLEOTIDE SEQUENCE [LARGE SCALE GENOMIC DNA]</scope>
    <source>
        <strain evidence="10">ATCC MYA-4681 / CBS 112371</strain>
    </source>
</reference>
<keyword evidence="5 8" id="KW-1133">Transmembrane helix</keyword>
<keyword evidence="4" id="KW-0256">Endoplasmic reticulum</keyword>
<feature type="transmembrane region" description="Helical" evidence="8">
    <location>
        <begin position="312"/>
        <end position="329"/>
    </location>
</feature>
<feature type="compositionally biased region" description="Polar residues" evidence="7">
    <location>
        <begin position="102"/>
        <end position="111"/>
    </location>
</feature>
<dbReference type="EMBL" id="ABSU01000017">
    <property type="protein sequence ID" value="EFE32187.1"/>
    <property type="molecule type" value="Genomic_DNA"/>
</dbReference>
<evidence type="ECO:0000256" key="7">
    <source>
        <dbReference type="SAM" id="MobiDB-lite"/>
    </source>
</evidence>
<dbReference type="KEGG" id="abe:ARB_01078"/>
<sequence length="413" mass="45497">MESEGRVLRPRARKPFELPSADSTAPPTPAPEDANKEMFPGNSNGNDNGNGSLTAAMDKEGLAQSSRTKSDINLTSSTLLGIYSPTAFDGGREDRDIPGTTPWGTGAQTPNLRGSGIFENGNGAKASGNGAVNRFSEEQRKKKLHKQEQDRQRQNEVRRRQRGLVRGYLLPALQQSGLLFLFGVTFGVIIMHLHDSPQMADLLPLHIPVRVEIINFGLEWWHYLVFWGVAGVALGNLLPWFDLMWEDFMGENPVKGSSEAGWNPMVRSIGAFVGVAFAIRKLPWQSSTQVCLTLALVNPFLWYLIDRSKSGFVLSTAIGLTGMMALLEMNPDIIFSPSNAADAVDETVFGIAGLTLSQGQLAVGTWIASVLFCSCVCFGNIGRKLAYNDFFFFFSLLSLSLFLLRTWLVWKRK</sequence>
<comment type="subcellular location">
    <subcellularLocation>
        <location evidence="1">Endoplasmic reticulum membrane</location>
        <topology evidence="1">Multi-pass membrane protein</topology>
    </subcellularLocation>
</comment>
<keyword evidence="3 8" id="KW-0812">Transmembrane</keyword>
<feature type="region of interest" description="Disordered" evidence="7">
    <location>
        <begin position="136"/>
        <end position="157"/>
    </location>
</feature>
<evidence type="ECO:0000256" key="5">
    <source>
        <dbReference type="ARBA" id="ARBA00022989"/>
    </source>
</evidence>
<dbReference type="OMA" id="YGVITVH"/>
<evidence type="ECO:0000256" key="4">
    <source>
        <dbReference type="ARBA" id="ARBA00022824"/>
    </source>
</evidence>
<dbReference type="HOGENOM" id="CLU_039316_1_0_1"/>
<evidence type="ECO:0000256" key="1">
    <source>
        <dbReference type="ARBA" id="ARBA00004477"/>
    </source>
</evidence>
<feature type="compositionally biased region" description="Low complexity" evidence="7">
    <location>
        <begin position="41"/>
        <end position="52"/>
    </location>
</feature>
<dbReference type="PANTHER" id="PTHR15301:SF3">
    <property type="entry name" value="PROTEIN NSG1-RELATED"/>
    <property type="match status" value="1"/>
</dbReference>
<feature type="transmembrane region" description="Helical" evidence="8">
    <location>
        <begin position="349"/>
        <end position="378"/>
    </location>
</feature>
<evidence type="ECO:0000313" key="9">
    <source>
        <dbReference type="EMBL" id="EFE32187.1"/>
    </source>
</evidence>
<feature type="region of interest" description="Disordered" evidence="7">
    <location>
        <begin position="1"/>
        <end position="54"/>
    </location>
</feature>
<dbReference type="PANTHER" id="PTHR15301">
    <property type="entry name" value="INSULIN-INDUCED GENE 1"/>
    <property type="match status" value="1"/>
</dbReference>
<dbReference type="AlphaFoldDB" id="D4AY09"/>
<dbReference type="STRING" id="663331.D4AY09"/>
<evidence type="ECO:0000313" key="10">
    <source>
        <dbReference type="Proteomes" id="UP000008866"/>
    </source>
</evidence>
<feature type="region of interest" description="Disordered" evidence="7">
    <location>
        <begin position="85"/>
        <end position="111"/>
    </location>
</feature>
<feature type="transmembrane region" description="Helical" evidence="8">
    <location>
        <begin position="220"/>
        <end position="241"/>
    </location>
</feature>
<gene>
    <name evidence="9" type="ORF">ARB_01078</name>
</gene>
<dbReference type="GO" id="GO:0016126">
    <property type="term" value="P:sterol biosynthetic process"/>
    <property type="evidence" value="ECO:0007669"/>
    <property type="project" value="TreeGrafter"/>
</dbReference>
<dbReference type="GO" id="GO:0005789">
    <property type="term" value="C:endoplasmic reticulum membrane"/>
    <property type="evidence" value="ECO:0007669"/>
    <property type="project" value="UniProtKB-SubCell"/>
</dbReference>
<feature type="transmembrane region" description="Helical" evidence="8">
    <location>
        <begin position="168"/>
        <end position="193"/>
    </location>
</feature>
<evidence type="ECO:0000256" key="8">
    <source>
        <dbReference type="SAM" id="Phobius"/>
    </source>
</evidence>
<protein>
    <recommendedName>
        <fullName evidence="11">INSIG domain protein</fullName>
    </recommendedName>
</protein>